<gene>
    <name evidence="2" type="ORF">B4U79_14322</name>
</gene>
<dbReference type="Pfam" id="PF00209">
    <property type="entry name" value="SNF"/>
    <property type="match status" value="1"/>
</dbReference>
<name>A0A443QEK7_9ACAR</name>
<keyword evidence="3" id="KW-1185">Reference proteome</keyword>
<dbReference type="GO" id="GO:0016020">
    <property type="term" value="C:membrane"/>
    <property type="evidence" value="ECO:0007669"/>
    <property type="project" value="InterPro"/>
</dbReference>
<dbReference type="InterPro" id="IPR000175">
    <property type="entry name" value="Na/ntran_symport"/>
</dbReference>
<sequence length="101" mass="11877">MIFTGAVIQHKDLEWQGYQYPQWSVIIGWCLTFSSLLCVPIYAVYCFAVTKGTFKEVLIRKLIRMLFLSKILKYFCFLLSPLCFQITANRENNSSHKRNGW</sequence>
<evidence type="ECO:0000313" key="2">
    <source>
        <dbReference type="EMBL" id="RWS01473.1"/>
    </source>
</evidence>
<keyword evidence="1" id="KW-1133">Transmembrane helix</keyword>
<dbReference type="AlphaFoldDB" id="A0A443QEK7"/>
<evidence type="ECO:0000256" key="1">
    <source>
        <dbReference type="SAM" id="Phobius"/>
    </source>
</evidence>
<protein>
    <submittedName>
        <fullName evidence="2">Sodium-dependent serotonin transporter-like protein</fullName>
    </submittedName>
</protein>
<comment type="caution">
    <text evidence="2">The sequence shown here is derived from an EMBL/GenBank/DDBJ whole genome shotgun (WGS) entry which is preliminary data.</text>
</comment>
<accession>A0A443QEK7</accession>
<feature type="transmembrane region" description="Helical" evidence="1">
    <location>
        <begin position="26"/>
        <end position="50"/>
    </location>
</feature>
<keyword evidence="1" id="KW-0812">Transmembrane</keyword>
<dbReference type="OrthoDB" id="6417179at2759"/>
<keyword evidence="1" id="KW-0472">Membrane</keyword>
<dbReference type="PROSITE" id="PS50267">
    <property type="entry name" value="NA_NEUROTRAN_SYMP_3"/>
    <property type="match status" value="1"/>
</dbReference>
<dbReference type="EMBL" id="NCKU01009144">
    <property type="protein sequence ID" value="RWS01473.1"/>
    <property type="molecule type" value="Genomic_DNA"/>
</dbReference>
<proteinExistence type="predicted"/>
<dbReference type="Proteomes" id="UP000285301">
    <property type="component" value="Unassembled WGS sequence"/>
</dbReference>
<reference evidence="2 3" key="1">
    <citation type="journal article" date="2018" name="Gigascience">
        <title>Genomes of trombidid mites reveal novel predicted allergens and laterally-transferred genes associated with secondary metabolism.</title>
        <authorList>
            <person name="Dong X."/>
            <person name="Chaisiri K."/>
            <person name="Xia D."/>
            <person name="Armstrong S.D."/>
            <person name="Fang Y."/>
            <person name="Donnelly M.J."/>
            <person name="Kadowaki T."/>
            <person name="McGarry J.W."/>
            <person name="Darby A.C."/>
            <person name="Makepeace B.L."/>
        </authorList>
    </citation>
    <scope>NUCLEOTIDE SEQUENCE [LARGE SCALE GENOMIC DNA]</scope>
    <source>
        <strain evidence="2">UoL-WK</strain>
    </source>
</reference>
<evidence type="ECO:0000313" key="3">
    <source>
        <dbReference type="Proteomes" id="UP000285301"/>
    </source>
</evidence>
<dbReference type="STRING" id="1965070.A0A443QEK7"/>
<organism evidence="2 3">
    <name type="scientific">Dinothrombium tinctorium</name>
    <dbReference type="NCBI Taxonomy" id="1965070"/>
    <lineage>
        <taxon>Eukaryota</taxon>
        <taxon>Metazoa</taxon>
        <taxon>Ecdysozoa</taxon>
        <taxon>Arthropoda</taxon>
        <taxon>Chelicerata</taxon>
        <taxon>Arachnida</taxon>
        <taxon>Acari</taxon>
        <taxon>Acariformes</taxon>
        <taxon>Trombidiformes</taxon>
        <taxon>Prostigmata</taxon>
        <taxon>Anystina</taxon>
        <taxon>Parasitengona</taxon>
        <taxon>Trombidioidea</taxon>
        <taxon>Trombidiidae</taxon>
        <taxon>Dinothrombium</taxon>
    </lineage>
</organism>
<feature type="transmembrane region" description="Helical" evidence="1">
    <location>
        <begin position="71"/>
        <end position="88"/>
    </location>
</feature>